<comment type="caution">
    <text evidence="1">The sequence shown here is derived from an EMBL/GenBank/DDBJ whole genome shotgun (WGS) entry which is preliminary data.</text>
</comment>
<evidence type="ECO:0000313" key="1">
    <source>
        <dbReference type="EMBL" id="OTN87508.1"/>
    </source>
</evidence>
<gene>
    <name evidence="1" type="ORF">A5810_002825</name>
</gene>
<evidence type="ECO:0000313" key="2">
    <source>
        <dbReference type="Proteomes" id="UP000194885"/>
    </source>
</evidence>
<name>A0A2C9X373_ENTFC</name>
<dbReference type="Proteomes" id="UP000194885">
    <property type="component" value="Unassembled WGS sequence"/>
</dbReference>
<dbReference type="EMBL" id="NGKW01000008">
    <property type="protein sequence ID" value="OTN87508.1"/>
    <property type="molecule type" value="Genomic_DNA"/>
</dbReference>
<protein>
    <submittedName>
        <fullName evidence="1">Uncharacterized protein</fullName>
    </submittedName>
</protein>
<accession>A0A2C9X373</accession>
<reference evidence="1 2" key="1">
    <citation type="submission" date="2017-05" db="EMBL/GenBank/DDBJ databases">
        <title>The Genome Sequence of Enterococcus faecium 7H8_DIV0219.</title>
        <authorList>
            <consortium name="The Broad Institute Genomics Platform"/>
            <consortium name="The Broad Institute Genomic Center for Infectious Diseases"/>
            <person name="Earl A."/>
            <person name="Manson A."/>
            <person name="Schwartman J."/>
            <person name="Gilmore M."/>
            <person name="Abouelleil A."/>
            <person name="Cao P."/>
            <person name="Chapman S."/>
            <person name="Cusick C."/>
            <person name="Shea T."/>
            <person name="Young S."/>
            <person name="Neafsey D."/>
            <person name="Nusbaum C."/>
            <person name="Birren B."/>
        </authorList>
    </citation>
    <scope>NUCLEOTIDE SEQUENCE [LARGE SCALE GENOMIC DNA]</scope>
    <source>
        <strain evidence="1 2">7H8_DIV0219</strain>
    </source>
</reference>
<organism evidence="1 2">
    <name type="scientific">Enterococcus faecium</name>
    <name type="common">Streptococcus faecium</name>
    <dbReference type="NCBI Taxonomy" id="1352"/>
    <lineage>
        <taxon>Bacteria</taxon>
        <taxon>Bacillati</taxon>
        <taxon>Bacillota</taxon>
        <taxon>Bacilli</taxon>
        <taxon>Lactobacillales</taxon>
        <taxon>Enterococcaceae</taxon>
        <taxon>Enterococcus</taxon>
    </lineage>
</organism>
<dbReference type="RefSeq" id="WP_086323850.1">
    <property type="nucleotide sequence ID" value="NZ_JACYZB010000004.1"/>
</dbReference>
<proteinExistence type="predicted"/>
<sequence>MEKEVKKLQESVKWILQQLAIHFDGTPQQAHVDATPLNAGFCTPEIAMNARGIALKDNELGWTYTNVYDVPPGFYATTNQWYKNGQITMFGDGSIMLLGVMQEHNKRKLLWVSDGYGGNIYIARTHNDDNGYNSPGFRKVVTTFELFKGEKHGVGTTIDLKDSMKHYSSMRIHIQGWGGQVYEANNVEGPVIMFSNLYDDAGGLEMYELKLERVTDTRYKIVRSAQVAITEKMNYHKSTNAEIQIVRIEGVK</sequence>
<dbReference type="AlphaFoldDB" id="A0A2C9X373"/>